<evidence type="ECO:0000256" key="5">
    <source>
        <dbReference type="PROSITE-ProRule" id="PRU00335"/>
    </source>
</evidence>
<dbReference type="PROSITE" id="PS50977">
    <property type="entry name" value="HTH_TETR_2"/>
    <property type="match status" value="1"/>
</dbReference>
<dbReference type="SUPFAM" id="SSF48498">
    <property type="entry name" value="Tetracyclin repressor-like, C-terminal domain"/>
    <property type="match status" value="1"/>
</dbReference>
<dbReference type="SUPFAM" id="SSF46689">
    <property type="entry name" value="Homeodomain-like"/>
    <property type="match status" value="1"/>
</dbReference>
<comment type="caution">
    <text evidence="7">The sequence shown here is derived from an EMBL/GenBank/DDBJ whole genome shotgun (WGS) entry which is preliminary data.</text>
</comment>
<evidence type="ECO:0000256" key="3">
    <source>
        <dbReference type="ARBA" id="ARBA00023125"/>
    </source>
</evidence>
<dbReference type="PANTHER" id="PTHR30055">
    <property type="entry name" value="HTH-TYPE TRANSCRIPTIONAL REGULATOR RUTR"/>
    <property type="match status" value="1"/>
</dbReference>
<dbReference type="InterPro" id="IPR036271">
    <property type="entry name" value="Tet_transcr_reg_TetR-rel_C_sf"/>
</dbReference>
<dbReference type="InterPro" id="IPR003012">
    <property type="entry name" value="Tet_transcr_reg_TetR"/>
</dbReference>
<keyword evidence="1" id="KW-0678">Repressor</keyword>
<dbReference type="Pfam" id="PF02909">
    <property type="entry name" value="TetR_C_1"/>
    <property type="match status" value="1"/>
</dbReference>
<accession>A0A4Q2JIS6</accession>
<dbReference type="GO" id="GO:0046677">
    <property type="term" value="P:response to antibiotic"/>
    <property type="evidence" value="ECO:0007669"/>
    <property type="project" value="InterPro"/>
</dbReference>
<dbReference type="InterPro" id="IPR009057">
    <property type="entry name" value="Homeodomain-like_sf"/>
</dbReference>
<keyword evidence="3 5" id="KW-0238">DNA-binding</keyword>
<sequence length="230" mass="24592">MSERRPLSPERIIAAAVSLADLGGVSGVSMRKVADSLGVEAMALYHHVPNKDAIVDAIVDSVFAEIEVARSDADWRTDLERAGWSTRAAVARHSWVLGLIESRDHVGPHRLRRHDAVLGILLDAGCAPIESVLAVSALDSYVYGFVLQEKQQALAEPADVEQAARLLLDETADDVPNLRRVAAAVLAGSAPSQDEAFAHGLRVILDGLPCTRPPGADSVQPLRPEPQPTP</sequence>
<dbReference type="InterPro" id="IPR004111">
    <property type="entry name" value="Repressor_TetR_C"/>
</dbReference>
<name>A0A4Q2JIS6_9MICO</name>
<dbReference type="PANTHER" id="PTHR30055:SF151">
    <property type="entry name" value="TRANSCRIPTIONAL REGULATORY PROTEIN"/>
    <property type="match status" value="1"/>
</dbReference>
<dbReference type="EMBL" id="SDPL01000275">
    <property type="protein sequence ID" value="RXZ45957.1"/>
    <property type="molecule type" value="Genomic_DNA"/>
</dbReference>
<feature type="DNA-binding region" description="H-T-H motif" evidence="5">
    <location>
        <begin position="29"/>
        <end position="48"/>
    </location>
</feature>
<dbReference type="GO" id="GO:0003700">
    <property type="term" value="F:DNA-binding transcription factor activity"/>
    <property type="evidence" value="ECO:0007669"/>
    <property type="project" value="TreeGrafter"/>
</dbReference>
<reference evidence="7 8" key="1">
    <citation type="submission" date="2019-01" db="EMBL/GenBank/DDBJ databases">
        <authorList>
            <person name="Li J."/>
        </authorList>
    </citation>
    <scope>NUCLEOTIDE SEQUENCE [LARGE SCALE GENOMIC DNA]</scope>
    <source>
        <strain evidence="7 8">CGMCC 4.7180</strain>
    </source>
</reference>
<evidence type="ECO:0000256" key="4">
    <source>
        <dbReference type="ARBA" id="ARBA00023163"/>
    </source>
</evidence>
<dbReference type="GO" id="GO:0000976">
    <property type="term" value="F:transcription cis-regulatory region binding"/>
    <property type="evidence" value="ECO:0007669"/>
    <property type="project" value="TreeGrafter"/>
</dbReference>
<evidence type="ECO:0000256" key="2">
    <source>
        <dbReference type="ARBA" id="ARBA00023015"/>
    </source>
</evidence>
<dbReference type="AlphaFoldDB" id="A0A4Q2JIS6"/>
<gene>
    <name evidence="7" type="ORF">ESO86_12440</name>
</gene>
<protein>
    <submittedName>
        <fullName evidence="7">TetR/AcrR family transcriptional regulator</fullName>
    </submittedName>
</protein>
<dbReference type="Pfam" id="PF00440">
    <property type="entry name" value="TetR_N"/>
    <property type="match status" value="1"/>
</dbReference>
<dbReference type="Proteomes" id="UP000292881">
    <property type="component" value="Unassembled WGS sequence"/>
</dbReference>
<keyword evidence="4" id="KW-0804">Transcription</keyword>
<evidence type="ECO:0000256" key="1">
    <source>
        <dbReference type="ARBA" id="ARBA00022491"/>
    </source>
</evidence>
<organism evidence="7 8">
    <name type="scientific">Agromyces binzhouensis</name>
    <dbReference type="NCBI Taxonomy" id="1817495"/>
    <lineage>
        <taxon>Bacteria</taxon>
        <taxon>Bacillati</taxon>
        <taxon>Actinomycetota</taxon>
        <taxon>Actinomycetes</taxon>
        <taxon>Micrococcales</taxon>
        <taxon>Microbacteriaceae</taxon>
        <taxon>Agromyces</taxon>
    </lineage>
</organism>
<keyword evidence="8" id="KW-1185">Reference proteome</keyword>
<dbReference type="GO" id="GO:0045892">
    <property type="term" value="P:negative regulation of DNA-templated transcription"/>
    <property type="evidence" value="ECO:0007669"/>
    <property type="project" value="InterPro"/>
</dbReference>
<evidence type="ECO:0000259" key="6">
    <source>
        <dbReference type="PROSITE" id="PS50977"/>
    </source>
</evidence>
<dbReference type="Gene3D" id="1.10.357.10">
    <property type="entry name" value="Tetracycline Repressor, domain 2"/>
    <property type="match status" value="1"/>
</dbReference>
<dbReference type="OrthoDB" id="329481at2"/>
<dbReference type="InterPro" id="IPR001647">
    <property type="entry name" value="HTH_TetR"/>
</dbReference>
<proteinExistence type="predicted"/>
<evidence type="ECO:0000313" key="7">
    <source>
        <dbReference type="EMBL" id="RXZ45957.1"/>
    </source>
</evidence>
<dbReference type="Gene3D" id="1.10.10.60">
    <property type="entry name" value="Homeodomain-like"/>
    <property type="match status" value="1"/>
</dbReference>
<dbReference type="PRINTS" id="PR00400">
    <property type="entry name" value="TETREPRESSOR"/>
</dbReference>
<keyword evidence="2" id="KW-0805">Transcription regulation</keyword>
<evidence type="ECO:0000313" key="8">
    <source>
        <dbReference type="Proteomes" id="UP000292881"/>
    </source>
</evidence>
<dbReference type="RefSeq" id="WP_129235309.1">
    <property type="nucleotide sequence ID" value="NZ_SDPL01000275.1"/>
</dbReference>
<feature type="domain" description="HTH tetR-type" evidence="6">
    <location>
        <begin position="6"/>
        <end position="66"/>
    </location>
</feature>
<dbReference type="InterPro" id="IPR050109">
    <property type="entry name" value="HTH-type_TetR-like_transc_reg"/>
</dbReference>